<name>A0AA39PGP2_9AGAR</name>
<protein>
    <recommendedName>
        <fullName evidence="1">F-box domain-containing protein</fullName>
    </recommendedName>
</protein>
<dbReference type="AlphaFoldDB" id="A0AA39PGP2"/>
<evidence type="ECO:0000313" key="3">
    <source>
        <dbReference type="Proteomes" id="UP001175227"/>
    </source>
</evidence>
<feature type="domain" description="F-box" evidence="1">
    <location>
        <begin position="113"/>
        <end position="162"/>
    </location>
</feature>
<dbReference type="EMBL" id="JAUEPR010000006">
    <property type="protein sequence ID" value="KAK0483940.1"/>
    <property type="molecule type" value="Genomic_DNA"/>
</dbReference>
<keyword evidence="3" id="KW-1185">Reference proteome</keyword>
<reference evidence="2" key="1">
    <citation type="submission" date="2023-06" db="EMBL/GenBank/DDBJ databases">
        <authorList>
            <consortium name="Lawrence Berkeley National Laboratory"/>
            <person name="Ahrendt S."/>
            <person name="Sahu N."/>
            <person name="Indic B."/>
            <person name="Wong-Bajracharya J."/>
            <person name="Merenyi Z."/>
            <person name="Ke H.-M."/>
            <person name="Monk M."/>
            <person name="Kocsube S."/>
            <person name="Drula E."/>
            <person name="Lipzen A."/>
            <person name="Balint B."/>
            <person name="Henrissat B."/>
            <person name="Andreopoulos B."/>
            <person name="Martin F.M."/>
            <person name="Harder C.B."/>
            <person name="Rigling D."/>
            <person name="Ford K.L."/>
            <person name="Foster G.D."/>
            <person name="Pangilinan J."/>
            <person name="Papanicolaou A."/>
            <person name="Barry K."/>
            <person name="LaButti K."/>
            <person name="Viragh M."/>
            <person name="Koriabine M."/>
            <person name="Yan M."/>
            <person name="Riley R."/>
            <person name="Champramary S."/>
            <person name="Plett K.L."/>
            <person name="Tsai I.J."/>
            <person name="Slot J."/>
            <person name="Sipos G."/>
            <person name="Plett J."/>
            <person name="Nagy L.G."/>
            <person name="Grigoriev I.V."/>
        </authorList>
    </citation>
    <scope>NUCLEOTIDE SEQUENCE</scope>
    <source>
        <strain evidence="2">ICMP 16352</strain>
    </source>
</reference>
<evidence type="ECO:0000313" key="2">
    <source>
        <dbReference type="EMBL" id="KAK0483940.1"/>
    </source>
</evidence>
<comment type="caution">
    <text evidence="2">The sequence shown here is derived from an EMBL/GenBank/DDBJ whole genome shotgun (WGS) entry which is preliminary data.</text>
</comment>
<accession>A0AA39PGP2</accession>
<organism evidence="2 3">
    <name type="scientific">Armillaria novae-zelandiae</name>
    <dbReference type="NCBI Taxonomy" id="153914"/>
    <lineage>
        <taxon>Eukaryota</taxon>
        <taxon>Fungi</taxon>
        <taxon>Dikarya</taxon>
        <taxon>Basidiomycota</taxon>
        <taxon>Agaricomycotina</taxon>
        <taxon>Agaricomycetes</taxon>
        <taxon>Agaricomycetidae</taxon>
        <taxon>Agaricales</taxon>
        <taxon>Marasmiineae</taxon>
        <taxon>Physalacriaceae</taxon>
        <taxon>Armillaria</taxon>
    </lineage>
</organism>
<gene>
    <name evidence="2" type="ORF">IW261DRAFT_1561717</name>
</gene>
<evidence type="ECO:0000259" key="1">
    <source>
        <dbReference type="PROSITE" id="PS50181"/>
    </source>
</evidence>
<dbReference type="PROSITE" id="PS50181">
    <property type="entry name" value="FBOX"/>
    <property type="match status" value="1"/>
</dbReference>
<dbReference type="Proteomes" id="UP001175227">
    <property type="component" value="Unassembled WGS sequence"/>
</dbReference>
<proteinExistence type="predicted"/>
<dbReference type="InterPro" id="IPR001810">
    <property type="entry name" value="F-box_dom"/>
</dbReference>
<sequence>MLIQRDKFDFKAMDDEVFKYEDDKLAGQVLTSVVDGTFTSYSSLTMADVSIGSHAYYKYLNDLVVSGRMEGNPLKANLYQSLEPLLTRFIGDWQEFNEKYFSPPSFSWDTTLSASFMEFPDELKMAVFDVVPRSDLLTLRLVNKRLWALITPITHSRLRFRMPPSGWSAFEERSTVVYEWAAAAEILGAIFIDEAWFPIVSVTFQSWPMSQYCFFKFLKNAVVTSVAITGHRYPLSFFPHIPYPFMLPPTVKSLVVARCSLTCHSLLGLLSPGTMLESLEFDRVDDGFVITPVNPTWTDVHDWRELNGLSSYRQSLVQNPPPASLQRLKISFAPVIRPVVEDGEPSTLYQPTFMQHLFVSQLFRVPQSQPIFKLYLQNNETFPVHLRLCSLVELDLCLGSFLYRYVRWGWSEMSESLTTLTIRACDVEASEYGNGHLPLAGLMSLKHIKLVAPVSSIRRMLWSVVTWMSPAKESSSATLGITVCVDRLSRWDFPRELSETFLQCILLSTRYTEYHHFGGSVRISIALTLPRPVLAEEVIWSGFHYPPGVYTATFQNNVFLEAPHLSSASDVHTCSVTFWEHHNPLRLIQDGPCLLSSFNLSVHSCLVAIWEQANEPIAIHECLAFGCSFVRSTFLETKDVPSSASVQCYEYDILGTELMDRVATALHRLKIAEAYLIVCPSMACGRSSPMWVSSTATLVCSHSNLPLDLVPYAEYMGTNSHCDLRAGHMGADTHVFSVPARNDTDVHALFSGDYA</sequence>